<evidence type="ECO:0000313" key="4">
    <source>
        <dbReference type="EMBL" id="PIO23858.1"/>
    </source>
</evidence>
<dbReference type="AlphaFoldDB" id="A0A2G9R7J7"/>
<name>A0A2G9R7J7_AQUCT</name>
<feature type="domain" description="Guanylate-binding protein N-terminal" evidence="2">
    <location>
        <begin position="2"/>
        <end position="54"/>
    </location>
</feature>
<feature type="domain" description="Guanylate-binding protein/Atlastin C-terminal" evidence="3">
    <location>
        <begin position="60"/>
        <end position="229"/>
    </location>
</feature>
<evidence type="ECO:0000259" key="2">
    <source>
        <dbReference type="Pfam" id="PF02263"/>
    </source>
</evidence>
<gene>
    <name evidence="4" type="ORF">AB205_0116210</name>
</gene>
<dbReference type="SUPFAM" id="SSF48340">
    <property type="entry name" value="Interferon-induced guanylate-binding protein 1 (GBP1), C-terminal domain"/>
    <property type="match status" value="1"/>
</dbReference>
<dbReference type="OrthoDB" id="2135133at2759"/>
<dbReference type="EMBL" id="KV957221">
    <property type="protein sequence ID" value="PIO23858.1"/>
    <property type="molecule type" value="Genomic_DNA"/>
</dbReference>
<evidence type="ECO:0000313" key="5">
    <source>
        <dbReference type="Proteomes" id="UP000228934"/>
    </source>
</evidence>
<keyword evidence="1" id="KW-0378">Hydrolase</keyword>
<proteinExistence type="predicted"/>
<dbReference type="PANTHER" id="PTHR10751">
    <property type="entry name" value="GUANYLATE BINDING PROTEIN"/>
    <property type="match status" value="1"/>
</dbReference>
<dbReference type="InterPro" id="IPR036543">
    <property type="entry name" value="Guanylate-bd_C_sf"/>
</dbReference>
<dbReference type="InterPro" id="IPR003191">
    <property type="entry name" value="Guanylate-bd/ATL_C"/>
</dbReference>
<feature type="non-terminal residue" evidence="4">
    <location>
        <position position="235"/>
    </location>
</feature>
<dbReference type="Pfam" id="PF02263">
    <property type="entry name" value="GBP"/>
    <property type="match status" value="1"/>
</dbReference>
<dbReference type="InterPro" id="IPR027417">
    <property type="entry name" value="P-loop_NTPase"/>
</dbReference>
<dbReference type="Proteomes" id="UP000228934">
    <property type="component" value="Unassembled WGS sequence"/>
</dbReference>
<dbReference type="Pfam" id="PF02841">
    <property type="entry name" value="GBP_C"/>
    <property type="match status" value="1"/>
</dbReference>
<keyword evidence="5" id="KW-1185">Reference proteome</keyword>
<dbReference type="GO" id="GO:0003924">
    <property type="term" value="F:GTPase activity"/>
    <property type="evidence" value="ECO:0007669"/>
    <property type="project" value="InterPro"/>
</dbReference>
<protein>
    <submittedName>
        <fullName evidence="4">Uncharacterized protein</fullName>
    </submittedName>
</protein>
<organism evidence="4 5">
    <name type="scientific">Aquarana catesbeiana</name>
    <name type="common">American bullfrog</name>
    <name type="synonym">Rana catesbeiana</name>
    <dbReference type="NCBI Taxonomy" id="8400"/>
    <lineage>
        <taxon>Eukaryota</taxon>
        <taxon>Metazoa</taxon>
        <taxon>Chordata</taxon>
        <taxon>Craniata</taxon>
        <taxon>Vertebrata</taxon>
        <taxon>Euteleostomi</taxon>
        <taxon>Amphibia</taxon>
        <taxon>Batrachia</taxon>
        <taxon>Anura</taxon>
        <taxon>Neobatrachia</taxon>
        <taxon>Ranoidea</taxon>
        <taxon>Ranidae</taxon>
        <taxon>Aquarana</taxon>
    </lineage>
</organism>
<dbReference type="Gene3D" id="3.40.50.300">
    <property type="entry name" value="P-loop containing nucleotide triphosphate hydrolases"/>
    <property type="match status" value="1"/>
</dbReference>
<reference evidence="5" key="1">
    <citation type="journal article" date="2017" name="Nat. Commun.">
        <title>The North American bullfrog draft genome provides insight into hormonal regulation of long noncoding RNA.</title>
        <authorList>
            <person name="Hammond S.A."/>
            <person name="Warren R.L."/>
            <person name="Vandervalk B.P."/>
            <person name="Kucuk E."/>
            <person name="Khan H."/>
            <person name="Gibb E.A."/>
            <person name="Pandoh P."/>
            <person name="Kirk H."/>
            <person name="Zhao Y."/>
            <person name="Jones M."/>
            <person name="Mungall A.J."/>
            <person name="Coope R."/>
            <person name="Pleasance S."/>
            <person name="Moore R.A."/>
            <person name="Holt R.A."/>
            <person name="Round J.M."/>
            <person name="Ohora S."/>
            <person name="Walle B.V."/>
            <person name="Veldhoen N."/>
            <person name="Helbing C.C."/>
            <person name="Birol I."/>
        </authorList>
    </citation>
    <scope>NUCLEOTIDE SEQUENCE [LARGE SCALE GENOMIC DNA]</scope>
</reference>
<evidence type="ECO:0000259" key="3">
    <source>
        <dbReference type="Pfam" id="PF02841"/>
    </source>
</evidence>
<accession>A0A2G9R7J7</accession>
<dbReference type="GO" id="GO:0005525">
    <property type="term" value="F:GTP binding"/>
    <property type="evidence" value="ECO:0007669"/>
    <property type="project" value="InterPro"/>
</dbReference>
<sequence length="235" mass="26987">MYFGKRKCFLFPFPTISEKHLQKLEEVDDNELNDNFVAQSKKFCDYIFQNAEVKGLKEVLTLTGAQLGDLATIYTEAISSSNVACMEDAVISLADKENKVAIQKAAQLYEERMKEVTLPTETLDNFLGKSQKCEAEARALFLKKSFKDKDQKFLIQFMEHLVNKKQEFIAKNEKKSREVCWAIIRKHSADFEKALPARKYMERGGYAKFKKDLKAIEDKYNKERGKGVKVGGLNL</sequence>
<dbReference type="Gene3D" id="1.20.1000.10">
    <property type="entry name" value="Guanylate-binding protein, C-terminal domain"/>
    <property type="match status" value="1"/>
</dbReference>
<evidence type="ECO:0000256" key="1">
    <source>
        <dbReference type="ARBA" id="ARBA00022801"/>
    </source>
</evidence>
<dbReference type="InterPro" id="IPR015894">
    <property type="entry name" value="Guanylate-bd_N"/>
</dbReference>